<evidence type="ECO:0000313" key="11">
    <source>
        <dbReference type="EMBL" id="SFJ63267.1"/>
    </source>
</evidence>
<evidence type="ECO:0000259" key="9">
    <source>
        <dbReference type="Pfam" id="PF04095"/>
    </source>
</evidence>
<dbReference type="RefSeq" id="WP_066604360.1">
    <property type="nucleotide sequence ID" value="NZ_FORY01000007.1"/>
</dbReference>
<dbReference type="GeneID" id="98665006"/>
<dbReference type="PANTHER" id="PTHR11098">
    <property type="entry name" value="NICOTINATE PHOSPHORIBOSYLTRANSFERASE"/>
    <property type="match status" value="1"/>
</dbReference>
<evidence type="ECO:0000256" key="1">
    <source>
        <dbReference type="ARBA" id="ARBA00004952"/>
    </source>
</evidence>
<dbReference type="AlphaFoldDB" id="A0A1I3T135"/>
<dbReference type="InterPro" id="IPR036068">
    <property type="entry name" value="Nicotinate_pribotase-like_C"/>
</dbReference>
<dbReference type="InterPro" id="IPR041525">
    <property type="entry name" value="N/Namide_PRibTrfase"/>
</dbReference>
<reference evidence="11 12" key="1">
    <citation type="submission" date="2016-10" db="EMBL/GenBank/DDBJ databases">
        <authorList>
            <person name="de Groot N.N."/>
        </authorList>
    </citation>
    <scope>NUCLEOTIDE SEQUENCE [LARGE SCALE GENOMIC DNA]</scope>
    <source>
        <strain evidence="11 12">CGMCC 1.8891</strain>
    </source>
</reference>
<dbReference type="PANTHER" id="PTHR11098:SF1">
    <property type="entry name" value="NICOTINATE PHOSPHORIBOSYLTRANSFERASE"/>
    <property type="match status" value="1"/>
</dbReference>
<feature type="modified residue" description="Phosphohistidine; by autocatalysis" evidence="7">
    <location>
        <position position="240"/>
    </location>
</feature>
<dbReference type="SUPFAM" id="SSF51690">
    <property type="entry name" value="Nicotinate/Quinolinate PRTase C-terminal domain-like"/>
    <property type="match status" value="1"/>
</dbReference>
<dbReference type="OrthoDB" id="9771406at2"/>
<comment type="PTM">
    <text evidence="7 8">Transiently phosphorylated on a His residue during the reaction cycle. Phosphorylation strongly increases the affinity for substrates and increases the rate of nicotinate D-ribonucleotide production. Dephosphorylation regenerates the low-affinity form of the enzyme, leading to product release.</text>
</comment>
<evidence type="ECO:0000313" key="12">
    <source>
        <dbReference type="Proteomes" id="UP000183299"/>
    </source>
</evidence>
<evidence type="ECO:0000259" key="10">
    <source>
        <dbReference type="Pfam" id="PF17767"/>
    </source>
</evidence>
<evidence type="ECO:0000256" key="4">
    <source>
        <dbReference type="ARBA" id="ARBA00022553"/>
    </source>
</evidence>
<dbReference type="HAMAP" id="MF_00570">
    <property type="entry name" value="NAPRTase"/>
    <property type="match status" value="1"/>
</dbReference>
<dbReference type="UniPathway" id="UPA00253">
    <property type="reaction ID" value="UER00457"/>
</dbReference>
<evidence type="ECO:0000256" key="7">
    <source>
        <dbReference type="HAMAP-Rule" id="MF_00570"/>
    </source>
</evidence>
<evidence type="ECO:0000256" key="5">
    <source>
        <dbReference type="ARBA" id="ARBA00022598"/>
    </source>
</evidence>
<proteinExistence type="inferred from homology"/>
<comment type="pathway">
    <text evidence="1 7 8">Cofactor biosynthesis; NAD(+) biosynthesis; nicotinate D-ribonucleotide from nicotinate: step 1/1.</text>
</comment>
<evidence type="ECO:0000256" key="6">
    <source>
        <dbReference type="ARBA" id="ARBA00022642"/>
    </source>
</evidence>
<feature type="domain" description="Nicotinate phosphoribosyltransferase N-terminal" evidence="10">
    <location>
        <begin position="23"/>
        <end position="146"/>
    </location>
</feature>
<dbReference type="EMBL" id="FORY01000007">
    <property type="protein sequence ID" value="SFJ63267.1"/>
    <property type="molecule type" value="Genomic_DNA"/>
</dbReference>
<dbReference type="InterPro" id="IPR007229">
    <property type="entry name" value="Nic_PRibTrfase-Fam"/>
</dbReference>
<comment type="catalytic activity">
    <reaction evidence="7 8">
        <text>5-phospho-alpha-D-ribose 1-diphosphate + nicotinate + ATP + H2O = nicotinate beta-D-ribonucleotide + ADP + phosphate + diphosphate</text>
        <dbReference type="Rhea" id="RHEA:36163"/>
        <dbReference type="ChEBI" id="CHEBI:15377"/>
        <dbReference type="ChEBI" id="CHEBI:30616"/>
        <dbReference type="ChEBI" id="CHEBI:32544"/>
        <dbReference type="ChEBI" id="CHEBI:33019"/>
        <dbReference type="ChEBI" id="CHEBI:43474"/>
        <dbReference type="ChEBI" id="CHEBI:57502"/>
        <dbReference type="ChEBI" id="CHEBI:58017"/>
        <dbReference type="ChEBI" id="CHEBI:456216"/>
        <dbReference type="EC" id="6.3.4.21"/>
    </reaction>
</comment>
<comment type="similarity">
    <text evidence="2 7 8">Belongs to the NAPRTase family.</text>
</comment>
<dbReference type="Gene3D" id="3.20.140.10">
    <property type="entry name" value="nicotinate phosphoribosyltransferase"/>
    <property type="match status" value="1"/>
</dbReference>
<dbReference type="PIRSF" id="PIRSF000484">
    <property type="entry name" value="NAPRT"/>
    <property type="match status" value="1"/>
</dbReference>
<evidence type="ECO:0000256" key="3">
    <source>
        <dbReference type="ARBA" id="ARBA00013236"/>
    </source>
</evidence>
<keyword evidence="12" id="KW-1185">Reference proteome</keyword>
<dbReference type="SUPFAM" id="SSF54675">
    <property type="entry name" value="Nicotinate/Quinolinate PRTase N-terminal domain-like"/>
    <property type="match status" value="1"/>
</dbReference>
<dbReference type="Proteomes" id="UP000183299">
    <property type="component" value="Unassembled WGS sequence"/>
</dbReference>
<dbReference type="GO" id="GO:0005829">
    <property type="term" value="C:cytosol"/>
    <property type="evidence" value="ECO:0007669"/>
    <property type="project" value="TreeGrafter"/>
</dbReference>
<dbReference type="GO" id="GO:0004516">
    <property type="term" value="F:nicotinate phosphoribosyltransferase activity"/>
    <property type="evidence" value="ECO:0007669"/>
    <property type="project" value="UniProtKB-UniRule"/>
</dbReference>
<dbReference type="InterPro" id="IPR006406">
    <property type="entry name" value="Nic_PRibTrfase"/>
</dbReference>
<dbReference type="NCBIfam" id="NF003704">
    <property type="entry name" value="PRK05321.1"/>
    <property type="match status" value="1"/>
</dbReference>
<dbReference type="STRING" id="576117.SAMN04488138_107130"/>
<keyword evidence="4 7" id="KW-0597">Phosphoprotein</keyword>
<dbReference type="Pfam" id="PF17767">
    <property type="entry name" value="NAPRTase_N"/>
    <property type="match status" value="1"/>
</dbReference>
<keyword evidence="11" id="KW-0328">Glycosyltransferase</keyword>
<keyword evidence="6 7" id="KW-0662">Pyridine nucleotide biosynthesis</keyword>
<accession>A0A1I3T135</accession>
<feature type="domain" description="Nicotinate/nicotinamide phosphoribosyltransferase" evidence="9">
    <location>
        <begin position="188"/>
        <end position="421"/>
    </location>
</feature>
<name>A0A1I3T135_9RHOB</name>
<comment type="function">
    <text evidence="7 8">Catalyzes the synthesis of beta-nicotinate D-ribonucleotide from nicotinate and 5-phospho-D-ribose 1-phosphate at the expense of ATP.</text>
</comment>
<dbReference type="NCBIfam" id="TIGR01514">
    <property type="entry name" value="NAPRTase"/>
    <property type="match status" value="1"/>
</dbReference>
<dbReference type="GO" id="GO:0034355">
    <property type="term" value="P:NAD+ biosynthetic process via the salvage pathway"/>
    <property type="evidence" value="ECO:0007669"/>
    <property type="project" value="TreeGrafter"/>
</dbReference>
<evidence type="ECO:0000256" key="8">
    <source>
        <dbReference type="RuleBase" id="RU003838"/>
    </source>
</evidence>
<dbReference type="InterPro" id="IPR040727">
    <property type="entry name" value="NAPRTase_N"/>
</dbReference>
<dbReference type="EC" id="6.3.4.21" evidence="3 7"/>
<dbReference type="GO" id="GO:0016757">
    <property type="term" value="F:glycosyltransferase activity"/>
    <property type="evidence" value="ECO:0007669"/>
    <property type="project" value="UniProtKB-KW"/>
</dbReference>
<gene>
    <name evidence="7" type="primary">pncB</name>
    <name evidence="11" type="ORF">SAMN04488138_107130</name>
</gene>
<keyword evidence="11" id="KW-0808">Transferase</keyword>
<sequence length="430" mass="49407">MVDIATRVYNHKWKIDPIVRSLIDTDFYKLLMCQSVFRNKRDTHVTFSLINRSKDIRLADMIDEGELREQLDHVRSLSLTRGESTWMRGNMFYGKRQMFRSDFMEWFENLRLPAYQLEKRDGQYELTFEGSWPEVMLWEIPALAILMELRSRAVLGPMKKFELQVLYARGMTKLWEKIKQLQPLEGLKIADFGTRRRHSYLWQDWCVQAMIEGLGTKFTGTSNCLIAMKRDLEAVGTNAHELPMIYSALAENDAALAQAPYDVLRDWQEEHEGNLRIILPDTYGTKGFLEHAPDWLAGWTGIRIDSGDPATGAEKAIKWWQERGEDPTKKLIIFSDGLDTSKIVELHQQFKGRVRTSFGWGTLLTNDFRGLTPDDALAPFSLVCKAVEANGKPTVKLSDNPKKAMGPADEIERYKRVFGVGAQEAMDVVV</sequence>
<dbReference type="Pfam" id="PF04095">
    <property type="entry name" value="NAPRTase"/>
    <property type="match status" value="1"/>
</dbReference>
<organism evidence="11 12">
    <name type="scientific">Celeribacter halophilus</name>
    <dbReference type="NCBI Taxonomy" id="576117"/>
    <lineage>
        <taxon>Bacteria</taxon>
        <taxon>Pseudomonadati</taxon>
        <taxon>Pseudomonadota</taxon>
        <taxon>Alphaproteobacteria</taxon>
        <taxon>Rhodobacterales</taxon>
        <taxon>Roseobacteraceae</taxon>
        <taxon>Celeribacter</taxon>
    </lineage>
</organism>
<protein>
    <recommendedName>
        <fullName evidence="3 7">Nicotinate phosphoribosyltransferase</fullName>
        <shortName evidence="7">NAPRTase</shortName>
        <ecNumber evidence="3 7">6.3.4.21</ecNumber>
    </recommendedName>
</protein>
<keyword evidence="5 7" id="KW-0436">Ligase</keyword>
<evidence type="ECO:0000256" key="2">
    <source>
        <dbReference type="ARBA" id="ARBA00010897"/>
    </source>
</evidence>